<evidence type="ECO:0000256" key="1">
    <source>
        <dbReference type="ARBA" id="ARBA00022603"/>
    </source>
</evidence>
<keyword evidence="5" id="KW-1185">Reference proteome</keyword>
<dbReference type="InterPro" id="IPR001525">
    <property type="entry name" value="C5_MeTfrase"/>
</dbReference>
<dbReference type="Pfam" id="PF00145">
    <property type="entry name" value="DNA_methylase"/>
    <property type="match status" value="1"/>
</dbReference>
<dbReference type="Gene3D" id="3.40.50.150">
    <property type="entry name" value="Vaccinia Virus protein VP39"/>
    <property type="match status" value="1"/>
</dbReference>
<organism evidence="4 5">
    <name type="scientific">Nesterenkonia lacusekhoensis</name>
    <dbReference type="NCBI Taxonomy" id="150832"/>
    <lineage>
        <taxon>Bacteria</taxon>
        <taxon>Bacillati</taxon>
        <taxon>Actinomycetota</taxon>
        <taxon>Actinomycetes</taxon>
        <taxon>Micrococcales</taxon>
        <taxon>Micrococcaceae</taxon>
        <taxon>Nesterenkonia</taxon>
    </lineage>
</organism>
<keyword evidence="1 4" id="KW-0489">Methyltransferase</keyword>
<dbReference type="InterPro" id="IPR029063">
    <property type="entry name" value="SAM-dependent_MTases_sf"/>
</dbReference>
<dbReference type="SUPFAM" id="SSF53335">
    <property type="entry name" value="S-adenosyl-L-methionine-dependent methyltransferases"/>
    <property type="match status" value="1"/>
</dbReference>
<reference evidence="4 5" key="1">
    <citation type="submission" date="2021-03" db="EMBL/GenBank/DDBJ databases">
        <title>Sequencing the genomes of 1000 actinobacteria strains.</title>
        <authorList>
            <person name="Klenk H.-P."/>
        </authorList>
    </citation>
    <scope>NUCLEOTIDE SEQUENCE [LARGE SCALE GENOMIC DNA]</scope>
    <source>
        <strain evidence="4 5">DSM 12544</strain>
    </source>
</reference>
<dbReference type="Proteomes" id="UP001519331">
    <property type="component" value="Unassembled WGS sequence"/>
</dbReference>
<dbReference type="RefSeq" id="WP_210047546.1">
    <property type="nucleotide sequence ID" value="NZ_JAGINX010000001.1"/>
</dbReference>
<evidence type="ECO:0000256" key="3">
    <source>
        <dbReference type="ARBA" id="ARBA00022747"/>
    </source>
</evidence>
<protein>
    <submittedName>
        <fullName evidence="4">DNA (Cytosine-5)-methyltransferase 1</fullName>
        <ecNumber evidence="4">2.1.1.37</ecNumber>
    </submittedName>
</protein>
<dbReference type="GO" id="GO:0032259">
    <property type="term" value="P:methylation"/>
    <property type="evidence" value="ECO:0007669"/>
    <property type="project" value="UniProtKB-KW"/>
</dbReference>
<keyword evidence="2 4" id="KW-0808">Transferase</keyword>
<proteinExistence type="predicted"/>
<keyword evidence="3" id="KW-0680">Restriction system</keyword>
<dbReference type="EMBL" id="JAGINX010000001">
    <property type="protein sequence ID" value="MBP2317369.1"/>
    <property type="molecule type" value="Genomic_DNA"/>
</dbReference>
<accession>A0ABS4SYV1</accession>
<gene>
    <name evidence="4" type="ORF">JOF45_000388</name>
</gene>
<evidence type="ECO:0000256" key="2">
    <source>
        <dbReference type="ARBA" id="ARBA00022679"/>
    </source>
</evidence>
<name>A0ABS4SYV1_9MICC</name>
<comment type="caution">
    <text evidence="4">The sequence shown here is derived from an EMBL/GenBank/DDBJ whole genome shotgun (WGS) entry which is preliminary data.</text>
</comment>
<evidence type="ECO:0000313" key="5">
    <source>
        <dbReference type="Proteomes" id="UP001519331"/>
    </source>
</evidence>
<dbReference type="GO" id="GO:0003886">
    <property type="term" value="F:DNA (cytosine-5-)-methyltransferase activity"/>
    <property type="evidence" value="ECO:0007669"/>
    <property type="project" value="UniProtKB-EC"/>
</dbReference>
<dbReference type="EC" id="2.1.1.37" evidence="4"/>
<sequence length="207" mass="23948">MRILNLYAGVGGNRRLWPGHHQVTAVEYDPTIAAAYADLYPDDEVITGDAHEYLLHHHDEFDFIWSSPPCQTHSRMRYHLGSAKGFEPKYPDMSLYEEIVLLRAKRQERPWVIENVLPWYEPLIPARQLNRHLYWSNFELSDAPKQVEKLRKAQIPDLQELHGIDLSKYRIPNKRQVLRNMVPPCVGLSILNDAENHMSSLATAGLS</sequence>
<evidence type="ECO:0000313" key="4">
    <source>
        <dbReference type="EMBL" id="MBP2317369.1"/>
    </source>
</evidence>